<reference evidence="2" key="1">
    <citation type="journal article" date="2015" name="Front. Microbiol.">
        <title>Combining genomic sequencing methods to explore viral diversity and reveal potential virus-host interactions.</title>
        <authorList>
            <person name="Chow C.E."/>
            <person name="Winget D.M."/>
            <person name="White R.A.III."/>
            <person name="Hallam S.J."/>
            <person name="Suttle C.A."/>
        </authorList>
    </citation>
    <scope>NUCLEOTIDE SEQUENCE</scope>
    <source>
        <strain evidence="2">Oxic3_2</strain>
    </source>
</reference>
<dbReference type="EMBL" id="KR029608">
    <property type="protein sequence ID" value="AKH48685.1"/>
    <property type="molecule type" value="Genomic_DNA"/>
</dbReference>
<accession>A0A0F7L9U1</accession>
<feature type="transmembrane region" description="Helical" evidence="1">
    <location>
        <begin position="31"/>
        <end position="48"/>
    </location>
</feature>
<organism evidence="2">
    <name type="scientific">uncultured marine virus</name>
    <dbReference type="NCBI Taxonomy" id="186617"/>
    <lineage>
        <taxon>Viruses</taxon>
        <taxon>environmental samples</taxon>
    </lineage>
</organism>
<protein>
    <submittedName>
        <fullName evidence="2">Uncharacterized protein</fullName>
    </submittedName>
</protein>
<sequence length="57" mass="6389">MYIGVTSCVDNFFTSKGGMAISSVFKFPKPAWVLIIFFFSRSVLLFNSSSNTCLSYM</sequence>
<evidence type="ECO:0000256" key="1">
    <source>
        <dbReference type="SAM" id="Phobius"/>
    </source>
</evidence>
<reference evidence="2" key="2">
    <citation type="submission" date="2015-03" db="EMBL/GenBank/DDBJ databases">
        <authorList>
            <person name="Chow C.-E.T."/>
            <person name="Winget D.M."/>
            <person name="White R.A.III."/>
            <person name="Hallam S.J."/>
            <person name="Suttle C.A."/>
        </authorList>
    </citation>
    <scope>NUCLEOTIDE SEQUENCE</scope>
    <source>
        <strain evidence="2">Oxic3_2</strain>
    </source>
</reference>
<evidence type="ECO:0000313" key="2">
    <source>
        <dbReference type="EMBL" id="AKH48685.1"/>
    </source>
</evidence>
<proteinExistence type="predicted"/>
<keyword evidence="1" id="KW-1133">Transmembrane helix</keyword>
<name>A0A0F7L9U1_9VIRU</name>
<keyword evidence="1" id="KW-0472">Membrane</keyword>
<keyword evidence="1" id="KW-0812">Transmembrane</keyword>